<organism evidence="1 2">
    <name type="scientific">Mycolicibacterium frederiksbergense</name>
    <dbReference type="NCBI Taxonomy" id="117567"/>
    <lineage>
        <taxon>Bacteria</taxon>
        <taxon>Bacillati</taxon>
        <taxon>Actinomycetota</taxon>
        <taxon>Actinomycetes</taxon>
        <taxon>Mycobacteriales</taxon>
        <taxon>Mycobacteriaceae</taxon>
        <taxon>Mycolicibacterium</taxon>
    </lineage>
</organism>
<evidence type="ECO:0000313" key="2">
    <source>
        <dbReference type="Proteomes" id="UP001160130"/>
    </source>
</evidence>
<name>A0ABT6L7N5_9MYCO</name>
<proteinExistence type="predicted"/>
<accession>A0ABT6L7N5</accession>
<comment type="caution">
    <text evidence="1">The sequence shown here is derived from an EMBL/GenBank/DDBJ whole genome shotgun (WGS) entry which is preliminary data.</text>
</comment>
<protein>
    <submittedName>
        <fullName evidence="1">Uncharacterized protein</fullName>
    </submittedName>
</protein>
<sequence>MGAHVSYVQSGKVAQAADFAASRLSGPSYRP</sequence>
<evidence type="ECO:0000313" key="1">
    <source>
        <dbReference type="EMBL" id="MDH6198968.1"/>
    </source>
</evidence>
<keyword evidence="2" id="KW-1185">Reference proteome</keyword>
<reference evidence="1 2" key="1">
    <citation type="submission" date="2023-04" db="EMBL/GenBank/DDBJ databases">
        <title>Forest soil microbial communities from Buena Vista Peninsula, Colon Province, Panama.</title>
        <authorList>
            <person name="Bouskill N."/>
        </authorList>
    </citation>
    <scope>NUCLEOTIDE SEQUENCE [LARGE SCALE GENOMIC DNA]</scope>
    <source>
        <strain evidence="1 2">AC80</strain>
    </source>
</reference>
<dbReference type="Proteomes" id="UP001160130">
    <property type="component" value="Unassembled WGS sequence"/>
</dbReference>
<dbReference type="EMBL" id="JARXVE010000013">
    <property type="protein sequence ID" value="MDH6198968.1"/>
    <property type="molecule type" value="Genomic_DNA"/>
</dbReference>
<gene>
    <name evidence="1" type="ORF">M2272_005632</name>
</gene>